<dbReference type="InterPro" id="IPR049169">
    <property type="entry name" value="Glyco_hydro_120_ins"/>
</dbReference>
<protein>
    <recommendedName>
        <fullName evidence="4">Glycoside hydrolase 120 insertion domain-containing protein</fullName>
    </recommendedName>
</protein>
<reference evidence="5 6" key="1">
    <citation type="submission" date="2018-03" db="EMBL/GenBank/DDBJ databases">
        <title>Bacillus urumqiensis sp. nov., a moderately haloalkaliphilic bacterium isolated from a salt lake.</title>
        <authorList>
            <person name="Zhao B."/>
            <person name="Liao Z."/>
        </authorList>
    </citation>
    <scope>NUCLEOTIDE SEQUENCE [LARGE SCALE GENOMIC DNA]</scope>
    <source>
        <strain evidence="5 6">BZ-SZ-XJ18</strain>
    </source>
</reference>
<dbReference type="InterPro" id="IPR012334">
    <property type="entry name" value="Pectin_lyas_fold"/>
</dbReference>
<dbReference type="OrthoDB" id="9765222at2"/>
<evidence type="ECO:0000313" key="6">
    <source>
        <dbReference type="Proteomes" id="UP000243650"/>
    </source>
</evidence>
<dbReference type="InterPro" id="IPR052052">
    <property type="entry name" value="Polysaccharide_Lyase_9"/>
</dbReference>
<dbReference type="GO" id="GO:0005576">
    <property type="term" value="C:extracellular region"/>
    <property type="evidence" value="ECO:0007669"/>
    <property type="project" value="UniProtKB-SubCell"/>
</dbReference>
<dbReference type="EMBL" id="PVNS01000001">
    <property type="protein sequence ID" value="PRO67312.1"/>
    <property type="molecule type" value="Genomic_DNA"/>
</dbReference>
<dbReference type="PANTHER" id="PTHR40088">
    <property type="entry name" value="PECTATE LYASE (EUROFUNG)"/>
    <property type="match status" value="1"/>
</dbReference>
<feature type="domain" description="Glycoside hydrolase 120 insertion" evidence="4">
    <location>
        <begin position="79"/>
        <end position="198"/>
    </location>
</feature>
<keyword evidence="3" id="KW-0732">Signal</keyword>
<dbReference type="PANTHER" id="PTHR40088:SF2">
    <property type="entry name" value="SECRETED SUGAR HYDROLASE"/>
    <property type="match status" value="1"/>
</dbReference>
<dbReference type="InterPro" id="IPR013780">
    <property type="entry name" value="Glyco_hydro_b"/>
</dbReference>
<comment type="subcellular location">
    <subcellularLocation>
        <location evidence="1">Secreted</location>
    </subcellularLocation>
</comment>
<name>A0A2P6MLZ6_ALKUR</name>
<accession>A0A2P6MLZ6</accession>
<evidence type="ECO:0000256" key="3">
    <source>
        <dbReference type="ARBA" id="ARBA00022729"/>
    </source>
</evidence>
<gene>
    <name evidence="5" type="ORF">C6I21_00770</name>
</gene>
<dbReference type="SUPFAM" id="SSF51126">
    <property type="entry name" value="Pectin lyase-like"/>
    <property type="match status" value="1"/>
</dbReference>
<dbReference type="Gene3D" id="2.160.20.10">
    <property type="entry name" value="Single-stranded right-handed beta-helix, Pectin lyase-like"/>
    <property type="match status" value="1"/>
</dbReference>
<evidence type="ECO:0000256" key="1">
    <source>
        <dbReference type="ARBA" id="ARBA00004613"/>
    </source>
</evidence>
<proteinExistence type="predicted"/>
<dbReference type="InterPro" id="IPR011050">
    <property type="entry name" value="Pectin_lyase_fold/virulence"/>
</dbReference>
<sequence length="641" mass="72005">MEYHVAKHGTDAGQGTSGDPFLTINRAAEAAEAGDTVTVHEGVYREWVKPKHPGRSHWRRITYQAAEGEKVVIKGSEEVTGWEKVDGTVWKVTVSHDLFPEGNPFAEELFGDWLLYSPGRHLGEVYMNGRAFYEAESYDQVKAPVVETEVLDRWTETIVPAHDPEQQRYTWYAEVHDEQTTIYANFQSADPNKELTEINARKCCFFPDVTGMDYITVRGFEMAQAATPWTPPTADQPGLLGPHWSKGWIIEDNIIHDAKCSGISLGKEISTGDNYASKRRDKPGYHYQLETVFAAAQIGWSRERVGSHVVRRNTIYDCGQNGIVGHLGCIFSEITDNHIYNIAVKREFYGHEIAGIKLHAPIDTQIVHNRIHDCSLSIWLDWQLQGTRVSRNISYRSNRDLFVEVSSGPYLIDHNIFTADYAIDNRAQGGAYVNNLIRGEVKLQKLLDRSTPYHQPHSTEVKGTAPVYGGDDRWVNNLFIGDDGIQNAGTSPYNGFSASLDDYIEAVQEIRERTGGDHEAFAMVEEPVYIHSNAYLHGAAPYEEESGYVQVDRDPSFRIVEEGDAVLLEIDLPEEAAARFCSIQSTHTLPRVRIVDAEFEKPDGSAVFLEEDLAGRTRNETTIPGPLSELVEGKNRITIWG</sequence>
<dbReference type="Gene3D" id="2.60.40.1180">
    <property type="entry name" value="Golgi alpha-mannosidase II"/>
    <property type="match status" value="1"/>
</dbReference>
<comment type="caution">
    <text evidence="5">The sequence shown here is derived from an EMBL/GenBank/DDBJ whole genome shotgun (WGS) entry which is preliminary data.</text>
</comment>
<dbReference type="AlphaFoldDB" id="A0A2P6MLZ6"/>
<keyword evidence="6" id="KW-1185">Reference proteome</keyword>
<keyword evidence="2" id="KW-0964">Secreted</keyword>
<evidence type="ECO:0000313" key="5">
    <source>
        <dbReference type="EMBL" id="PRO67312.1"/>
    </source>
</evidence>
<evidence type="ECO:0000259" key="4">
    <source>
        <dbReference type="Pfam" id="PF21258"/>
    </source>
</evidence>
<dbReference type="GO" id="GO:0016837">
    <property type="term" value="F:carbon-oxygen lyase activity, acting on polysaccharides"/>
    <property type="evidence" value="ECO:0007669"/>
    <property type="project" value="TreeGrafter"/>
</dbReference>
<dbReference type="Proteomes" id="UP000243650">
    <property type="component" value="Unassembled WGS sequence"/>
</dbReference>
<evidence type="ECO:0000256" key="2">
    <source>
        <dbReference type="ARBA" id="ARBA00022525"/>
    </source>
</evidence>
<dbReference type="Pfam" id="PF21258">
    <property type="entry name" value="Glyco_hydro_120_ins"/>
    <property type="match status" value="1"/>
</dbReference>
<organism evidence="5 6">
    <name type="scientific">Alkalicoccus urumqiensis</name>
    <name type="common">Bacillus urumqiensis</name>
    <dbReference type="NCBI Taxonomy" id="1548213"/>
    <lineage>
        <taxon>Bacteria</taxon>
        <taxon>Bacillati</taxon>
        <taxon>Bacillota</taxon>
        <taxon>Bacilli</taxon>
        <taxon>Bacillales</taxon>
        <taxon>Bacillaceae</taxon>
        <taxon>Alkalicoccus</taxon>
    </lineage>
</organism>